<dbReference type="InterPro" id="IPR050784">
    <property type="entry name" value="IAP"/>
</dbReference>
<comment type="similarity">
    <text evidence="1">Belongs to the IAP family.</text>
</comment>
<dbReference type="InterPro" id="IPR013083">
    <property type="entry name" value="Znf_RING/FYVE/PHD"/>
</dbReference>
<dbReference type="PANTHER" id="PTHR10044">
    <property type="entry name" value="INHIBITOR OF APOPTOSIS"/>
    <property type="match status" value="1"/>
</dbReference>
<reference evidence="8 9" key="1">
    <citation type="submission" date="2018-04" db="EMBL/GenBank/DDBJ databases">
        <title>The genome of golden apple snail Pomacea canaliculata provides insight into stress tolerance and invasive adaptation.</title>
        <authorList>
            <person name="Liu C."/>
            <person name="Liu B."/>
            <person name="Ren Y."/>
            <person name="Zhang Y."/>
            <person name="Wang H."/>
            <person name="Li S."/>
            <person name="Jiang F."/>
            <person name="Yin L."/>
            <person name="Zhang G."/>
            <person name="Qian W."/>
            <person name="Fan W."/>
        </authorList>
    </citation>
    <scope>NUCLEOTIDE SEQUENCE [LARGE SCALE GENOMIC DNA]</scope>
    <source>
        <strain evidence="8">SZHN2017</strain>
        <tissue evidence="8">Muscle</tissue>
    </source>
</reference>
<feature type="region of interest" description="Disordered" evidence="6">
    <location>
        <begin position="370"/>
        <end position="389"/>
    </location>
</feature>
<evidence type="ECO:0000259" key="7">
    <source>
        <dbReference type="PROSITE" id="PS50089"/>
    </source>
</evidence>
<dbReference type="GO" id="GO:0051726">
    <property type="term" value="P:regulation of cell cycle"/>
    <property type="evidence" value="ECO:0007669"/>
    <property type="project" value="TreeGrafter"/>
</dbReference>
<dbReference type="Proteomes" id="UP000245119">
    <property type="component" value="Linkage Group LG6"/>
</dbReference>
<sequence>MNSNQNKTNDFGENVHLRDGVNPVDERIKGSNSDSTDYILQAVSAPDIEGQRDISLNNKLQPDFIEQTWGEIQTIATGADEYGTSYRLQQLILDAEHRLVAEGLDQTAWMLLHSFSLHFRQPLQSSGNNSRVYRDVENGGGSGWHQYSEISNVKKDGNLSQKDNVLAAAKLLTEASKLIDKQKLMENGKKRGPYVSGYNEEPVHHHTSTIVHPQQSISLPEVRDENSAREDYKHELRRLASFSDLPATFKFFVIRLANAGFYCNQDKIIRCFFCNFEKSDWKLLENPLQIHHHRPQCSIVTGINCENVPIMLPSAEQEKELRQLWSLTEGKMASRPLQMQSVTSILQPVLGGTTLNMSASGAQVSPPVAAFGQDAGTNSTDSITSQPGLLGAAGTELVVDGTLEGSESKGRGESVSVIAPGSPALQPEFQIASLGQPTPTSASQQLASNLVTDPNSTAQLTTNASRVDSSSLSCSHSLNDSTSQPESGSSESGPRTGEGQQVVTYQQLGILTESPKHLNMAVYQERINSFRNWPHRTTRPQLIWLRLASFMEDMETVDDASSVVEVSRIGKPVTILGSNMYGGFHAVPTFVSITMEDVKSEMNNRRAHGERLQETLVDPAIKSVTELGYAAAQVDMAVQQLRQQGLALTASHLIDLLQREGLQAAGGVDEGESDVEIEYLEELGRENSEIRQQHICKICLDRDVCIVFLPCGHLVCCAECSPALTTCPVCRQRIKGRVRAFSP</sequence>
<evidence type="ECO:0000256" key="3">
    <source>
        <dbReference type="ARBA" id="ARBA00022771"/>
    </source>
</evidence>
<dbReference type="OrthoDB" id="774873at2759"/>
<feature type="compositionally biased region" description="Low complexity" evidence="6">
    <location>
        <begin position="465"/>
        <end position="499"/>
    </location>
</feature>
<organism evidence="8 9">
    <name type="scientific">Pomacea canaliculata</name>
    <name type="common">Golden apple snail</name>
    <dbReference type="NCBI Taxonomy" id="400727"/>
    <lineage>
        <taxon>Eukaryota</taxon>
        <taxon>Metazoa</taxon>
        <taxon>Spiralia</taxon>
        <taxon>Lophotrochozoa</taxon>
        <taxon>Mollusca</taxon>
        <taxon>Gastropoda</taxon>
        <taxon>Caenogastropoda</taxon>
        <taxon>Architaenioglossa</taxon>
        <taxon>Ampullarioidea</taxon>
        <taxon>Ampullariidae</taxon>
        <taxon>Pomacea</taxon>
    </lineage>
</organism>
<evidence type="ECO:0000256" key="4">
    <source>
        <dbReference type="ARBA" id="ARBA00022833"/>
    </source>
</evidence>
<dbReference type="SMART" id="SM00238">
    <property type="entry name" value="BIR"/>
    <property type="match status" value="1"/>
</dbReference>
<dbReference type="Gene3D" id="3.30.40.10">
    <property type="entry name" value="Zinc/RING finger domain, C3HC4 (zinc finger)"/>
    <property type="match status" value="1"/>
</dbReference>
<dbReference type="Gene3D" id="1.10.1170.10">
    <property type="entry name" value="Inhibitor Of Apoptosis Protein (2mihbC-IAP-1), Chain A"/>
    <property type="match status" value="1"/>
</dbReference>
<dbReference type="GO" id="GO:0005737">
    <property type="term" value="C:cytoplasm"/>
    <property type="evidence" value="ECO:0007669"/>
    <property type="project" value="TreeGrafter"/>
</dbReference>
<protein>
    <recommendedName>
        <fullName evidence="7">RING-type domain-containing protein</fullName>
    </recommendedName>
</protein>
<dbReference type="PANTHER" id="PTHR10044:SF139">
    <property type="entry name" value="DEATH-ASSOCIATED INHIBITOR OF APOPTOSIS 2"/>
    <property type="match status" value="1"/>
</dbReference>
<dbReference type="GO" id="GO:0008270">
    <property type="term" value="F:zinc ion binding"/>
    <property type="evidence" value="ECO:0007669"/>
    <property type="project" value="UniProtKB-KW"/>
</dbReference>
<name>A0A2T7P5I9_POMCA</name>
<dbReference type="Pfam" id="PF00653">
    <property type="entry name" value="BIR"/>
    <property type="match status" value="1"/>
</dbReference>
<dbReference type="PROSITE" id="PS50089">
    <property type="entry name" value="ZF_RING_2"/>
    <property type="match status" value="1"/>
</dbReference>
<dbReference type="InterPro" id="IPR001370">
    <property type="entry name" value="BIR_rpt"/>
</dbReference>
<dbReference type="EMBL" id="PZQS01000006">
    <property type="protein sequence ID" value="PVD28678.1"/>
    <property type="molecule type" value="Genomic_DNA"/>
</dbReference>
<evidence type="ECO:0000256" key="2">
    <source>
        <dbReference type="ARBA" id="ARBA00022723"/>
    </source>
</evidence>
<dbReference type="InterPro" id="IPR001841">
    <property type="entry name" value="Znf_RING"/>
</dbReference>
<proteinExistence type="inferred from homology"/>
<dbReference type="CDD" id="cd16510">
    <property type="entry name" value="RING-HC_IAPs"/>
    <property type="match status" value="1"/>
</dbReference>
<dbReference type="SUPFAM" id="SSF57850">
    <property type="entry name" value="RING/U-box"/>
    <property type="match status" value="1"/>
</dbReference>
<dbReference type="STRING" id="400727.A0A2T7P5I9"/>
<keyword evidence="9" id="KW-1185">Reference proteome</keyword>
<feature type="compositionally biased region" description="Polar residues" evidence="6">
    <location>
        <begin position="375"/>
        <end position="387"/>
    </location>
</feature>
<keyword evidence="2" id="KW-0479">Metal-binding</keyword>
<dbReference type="Pfam" id="PF13920">
    <property type="entry name" value="zf-C3HC4_3"/>
    <property type="match status" value="1"/>
</dbReference>
<feature type="region of interest" description="Disordered" evidence="6">
    <location>
        <begin position="461"/>
        <end position="499"/>
    </location>
</feature>
<dbReference type="AlphaFoldDB" id="A0A2T7P5I9"/>
<dbReference type="FunFam" id="1.10.1170.10:FF:000002">
    <property type="entry name" value="Baculoviral IAP repeat containing 7"/>
    <property type="match status" value="1"/>
</dbReference>
<dbReference type="PROSITE" id="PS50143">
    <property type="entry name" value="BIR_REPEAT_2"/>
    <property type="match status" value="1"/>
</dbReference>
<comment type="caution">
    <text evidence="8">The sequence shown here is derived from an EMBL/GenBank/DDBJ whole genome shotgun (WGS) entry which is preliminary data.</text>
</comment>
<feature type="domain" description="RING-type" evidence="7">
    <location>
        <begin position="696"/>
        <end position="731"/>
    </location>
</feature>
<evidence type="ECO:0000313" key="8">
    <source>
        <dbReference type="EMBL" id="PVD28678.1"/>
    </source>
</evidence>
<evidence type="ECO:0000256" key="6">
    <source>
        <dbReference type="SAM" id="MobiDB-lite"/>
    </source>
</evidence>
<dbReference type="SUPFAM" id="SSF57924">
    <property type="entry name" value="Inhibitor of apoptosis (IAP) repeat"/>
    <property type="match status" value="1"/>
</dbReference>
<keyword evidence="4" id="KW-0862">Zinc</keyword>
<evidence type="ECO:0000256" key="1">
    <source>
        <dbReference type="ARBA" id="ARBA00006672"/>
    </source>
</evidence>
<keyword evidence="3 5" id="KW-0863">Zinc-finger</keyword>
<dbReference type="GO" id="GO:0005634">
    <property type="term" value="C:nucleus"/>
    <property type="evidence" value="ECO:0007669"/>
    <property type="project" value="TreeGrafter"/>
</dbReference>
<accession>A0A2T7P5I9</accession>
<gene>
    <name evidence="8" type="ORF">C0Q70_11272</name>
</gene>
<evidence type="ECO:0000256" key="5">
    <source>
        <dbReference type="PROSITE-ProRule" id="PRU00175"/>
    </source>
</evidence>
<evidence type="ECO:0000313" key="9">
    <source>
        <dbReference type="Proteomes" id="UP000245119"/>
    </source>
</evidence>
<dbReference type="CDD" id="cd00022">
    <property type="entry name" value="BIR"/>
    <property type="match status" value="1"/>
</dbReference>